<proteinExistence type="predicted"/>
<feature type="chain" id="PRO_5044866165" description="Secreted protein" evidence="1">
    <location>
        <begin position="26"/>
        <end position="69"/>
    </location>
</feature>
<keyword evidence="3" id="KW-1185">Reference proteome</keyword>
<feature type="signal peptide" evidence="1">
    <location>
        <begin position="1"/>
        <end position="25"/>
    </location>
</feature>
<evidence type="ECO:0000313" key="2">
    <source>
        <dbReference type="EMBL" id="KAL3615304.1"/>
    </source>
</evidence>
<accession>A0ABD3BDQ7</accession>
<reference evidence="3" key="1">
    <citation type="journal article" date="2024" name="IScience">
        <title>Strigolactones Initiate the Formation of Haustorium-like Structures in Castilleja.</title>
        <authorList>
            <person name="Buerger M."/>
            <person name="Peterson D."/>
            <person name="Chory J."/>
        </authorList>
    </citation>
    <scope>NUCLEOTIDE SEQUENCE [LARGE SCALE GENOMIC DNA]</scope>
</reference>
<organism evidence="2 3">
    <name type="scientific">Castilleja foliolosa</name>
    <dbReference type="NCBI Taxonomy" id="1961234"/>
    <lineage>
        <taxon>Eukaryota</taxon>
        <taxon>Viridiplantae</taxon>
        <taxon>Streptophyta</taxon>
        <taxon>Embryophyta</taxon>
        <taxon>Tracheophyta</taxon>
        <taxon>Spermatophyta</taxon>
        <taxon>Magnoliopsida</taxon>
        <taxon>eudicotyledons</taxon>
        <taxon>Gunneridae</taxon>
        <taxon>Pentapetalae</taxon>
        <taxon>asterids</taxon>
        <taxon>lamiids</taxon>
        <taxon>Lamiales</taxon>
        <taxon>Orobanchaceae</taxon>
        <taxon>Pedicularideae</taxon>
        <taxon>Castillejinae</taxon>
        <taxon>Castilleja</taxon>
    </lineage>
</organism>
<comment type="caution">
    <text evidence="2">The sequence shown here is derived from an EMBL/GenBank/DDBJ whole genome shotgun (WGS) entry which is preliminary data.</text>
</comment>
<name>A0ABD3BDQ7_9LAMI</name>
<dbReference type="Proteomes" id="UP001632038">
    <property type="component" value="Unassembled WGS sequence"/>
</dbReference>
<evidence type="ECO:0008006" key="4">
    <source>
        <dbReference type="Google" id="ProtNLM"/>
    </source>
</evidence>
<evidence type="ECO:0000313" key="3">
    <source>
        <dbReference type="Proteomes" id="UP001632038"/>
    </source>
</evidence>
<evidence type="ECO:0000256" key="1">
    <source>
        <dbReference type="SAM" id="SignalP"/>
    </source>
</evidence>
<gene>
    <name evidence="2" type="ORF">CASFOL_040965</name>
</gene>
<sequence length="69" mass="7870">MGKYYNKLLLMISLFVLMIIPIAFSIDFNFTTDDQLNYHNCSVGSSGRSYDTGSNYSQSLLYPPTIILY</sequence>
<keyword evidence="1" id="KW-0732">Signal</keyword>
<dbReference type="EMBL" id="JAVIJP010000100">
    <property type="protein sequence ID" value="KAL3615304.1"/>
    <property type="molecule type" value="Genomic_DNA"/>
</dbReference>
<protein>
    <recommendedName>
        <fullName evidence="4">Secreted protein</fullName>
    </recommendedName>
</protein>
<dbReference type="AlphaFoldDB" id="A0ABD3BDQ7"/>